<evidence type="ECO:0000313" key="3">
    <source>
        <dbReference type="Proteomes" id="UP000003022"/>
    </source>
</evidence>
<keyword evidence="3" id="KW-1185">Reference proteome</keyword>
<feature type="compositionally biased region" description="Pro residues" evidence="1">
    <location>
        <begin position="57"/>
        <end position="66"/>
    </location>
</feature>
<dbReference type="EMBL" id="AEYX01000036">
    <property type="protein sequence ID" value="EGG46692.1"/>
    <property type="molecule type" value="Genomic_DNA"/>
</dbReference>
<protein>
    <submittedName>
        <fullName evidence="2">Uncharacterized protein</fullName>
    </submittedName>
</protein>
<accession>F3NJ67</accession>
<organism evidence="2 3">
    <name type="scientific">Streptomyces griseoaurantiacus M045</name>
    <dbReference type="NCBI Taxonomy" id="996637"/>
    <lineage>
        <taxon>Bacteria</taxon>
        <taxon>Bacillati</taxon>
        <taxon>Actinomycetota</taxon>
        <taxon>Actinomycetes</taxon>
        <taxon>Kitasatosporales</taxon>
        <taxon>Streptomycetaceae</taxon>
        <taxon>Streptomyces</taxon>
        <taxon>Streptomyces aurantiacus group</taxon>
    </lineage>
</organism>
<reference evidence="2 3" key="1">
    <citation type="journal article" date="2011" name="J. Bacteriol.">
        <title>Draft genome sequence of the marine bacterium Streptomyces griseoaurantiacus M045, which produces novel manumycin-type antibiotics with a pABA core component.</title>
        <authorList>
            <person name="Li F."/>
            <person name="Jiang P."/>
            <person name="Zheng H."/>
            <person name="Wang S."/>
            <person name="Zhao G."/>
            <person name="Qin S."/>
            <person name="Liu Z."/>
        </authorList>
    </citation>
    <scope>NUCLEOTIDE SEQUENCE [LARGE SCALE GENOMIC DNA]</scope>
    <source>
        <strain evidence="2 3">M045</strain>
    </source>
</reference>
<name>F3NJ67_9ACTN</name>
<dbReference type="STRING" id="996637.SGM_3256"/>
<comment type="caution">
    <text evidence="2">The sequence shown here is derived from an EMBL/GenBank/DDBJ whole genome shotgun (WGS) entry which is preliminary data.</text>
</comment>
<sequence>MCLTSVVGGGCRARAPPGSAFRPRAGTSHPVPPLSPEVRGGGPLHMTKKSAARRQPPEPTPRTPAV</sequence>
<dbReference type="AlphaFoldDB" id="F3NJ67"/>
<evidence type="ECO:0000313" key="2">
    <source>
        <dbReference type="EMBL" id="EGG46692.1"/>
    </source>
</evidence>
<gene>
    <name evidence="2" type="ORF">SGM_3256</name>
</gene>
<evidence type="ECO:0000256" key="1">
    <source>
        <dbReference type="SAM" id="MobiDB-lite"/>
    </source>
</evidence>
<proteinExistence type="predicted"/>
<dbReference type="Proteomes" id="UP000003022">
    <property type="component" value="Unassembled WGS sequence"/>
</dbReference>
<feature type="region of interest" description="Disordered" evidence="1">
    <location>
        <begin position="1"/>
        <end position="66"/>
    </location>
</feature>